<name>A0A0J8GWZ0_9ALTE</name>
<evidence type="ECO:0000313" key="6">
    <source>
        <dbReference type="Proteomes" id="UP000037600"/>
    </source>
</evidence>
<dbReference type="Gene3D" id="3.40.50.2000">
    <property type="entry name" value="Glycogen Phosphorylase B"/>
    <property type="match status" value="2"/>
</dbReference>
<dbReference type="InterPro" id="IPR001296">
    <property type="entry name" value="Glyco_trans_1"/>
</dbReference>
<dbReference type="SUPFAM" id="SSF53756">
    <property type="entry name" value="UDP-Glycosyltransferase/glycogen phosphorylase"/>
    <property type="match status" value="1"/>
</dbReference>
<accession>A0A0J8GWZ0</accession>
<reference evidence="5 6" key="1">
    <citation type="submission" date="2015-04" db="EMBL/GenBank/DDBJ databases">
        <title>Draft Genome Sequence of the Novel Agar-Digesting Marine Bacterium Q1.</title>
        <authorList>
            <person name="Li Y."/>
            <person name="Li D."/>
            <person name="Chen G."/>
            <person name="Du Z."/>
        </authorList>
    </citation>
    <scope>NUCLEOTIDE SEQUENCE [LARGE SCALE GENOMIC DNA]</scope>
    <source>
        <strain evidence="5 6">Q1</strain>
    </source>
</reference>
<evidence type="ECO:0000256" key="1">
    <source>
        <dbReference type="ARBA" id="ARBA00009481"/>
    </source>
</evidence>
<dbReference type="GO" id="GO:0016757">
    <property type="term" value="F:glycosyltransferase activity"/>
    <property type="evidence" value="ECO:0007669"/>
    <property type="project" value="UniProtKB-KW"/>
</dbReference>
<comment type="similarity">
    <text evidence="1">Belongs to the glycosyltransferase group 1 family. Glycosyltransferase 4 subfamily.</text>
</comment>
<dbReference type="PATRIC" id="fig|1513271.3.peg.2087"/>
<organism evidence="5 6">
    <name type="scientific">Catenovulum maritimum</name>
    <dbReference type="NCBI Taxonomy" id="1513271"/>
    <lineage>
        <taxon>Bacteria</taxon>
        <taxon>Pseudomonadati</taxon>
        <taxon>Pseudomonadota</taxon>
        <taxon>Gammaproteobacteria</taxon>
        <taxon>Alteromonadales</taxon>
        <taxon>Alteromonadaceae</taxon>
        <taxon>Catenovulum</taxon>
    </lineage>
</organism>
<dbReference type="Pfam" id="PF00534">
    <property type="entry name" value="Glycos_transf_1"/>
    <property type="match status" value="1"/>
</dbReference>
<proteinExistence type="inferred from homology"/>
<evidence type="ECO:0000259" key="4">
    <source>
        <dbReference type="Pfam" id="PF00534"/>
    </source>
</evidence>
<dbReference type="EMBL" id="LAZL01000015">
    <property type="protein sequence ID" value="KMT65213.1"/>
    <property type="molecule type" value="Genomic_DNA"/>
</dbReference>
<keyword evidence="2" id="KW-0328">Glycosyltransferase</keyword>
<dbReference type="Proteomes" id="UP000037600">
    <property type="component" value="Unassembled WGS sequence"/>
</dbReference>
<sequence>MNDRLNKLKLDFETQVILGNTNPKFSGVTSTMLQTSKIQKTLIKLAILGNHHVDNSIPTLTFWQAVKLCRKPLPSGLFRIYHARRNDEMIQALILKHLFGCKIKILFTSTAQRYHSKLTCFLMSKMDAVISTCTQAANYLSVPPSAIVPHGIDTKRYLPATNKAELVEKLGFNQQKLIGIFGRVRAQKGIQIFVDACLAVLKKQPGYTAIICGAWDDKALVEQLKIKIASSGLTEQIVFLGEQKFEQIPELFKACSIVMALSDNEGFGLTALEAMSCDAAVIATQAGAWPDVIEDGVDGYLIPIKDTQSAIDRLNFLIEKPSLTEKISNAAVKKIRDKYSIETEANALVNIYQQLQ</sequence>
<dbReference type="PANTHER" id="PTHR12526:SF640">
    <property type="entry name" value="COLANIC ACID BIOSYNTHESIS GLYCOSYLTRANSFERASE WCAL-RELATED"/>
    <property type="match status" value="1"/>
</dbReference>
<dbReference type="PANTHER" id="PTHR12526">
    <property type="entry name" value="GLYCOSYLTRANSFERASE"/>
    <property type="match status" value="1"/>
</dbReference>
<evidence type="ECO:0000256" key="2">
    <source>
        <dbReference type="ARBA" id="ARBA00022676"/>
    </source>
</evidence>
<keyword evidence="3" id="KW-0808">Transferase</keyword>
<protein>
    <recommendedName>
        <fullName evidence="4">Glycosyl transferase family 1 domain-containing protein</fullName>
    </recommendedName>
</protein>
<gene>
    <name evidence="5" type="ORF">XM47_10255</name>
</gene>
<dbReference type="CDD" id="cd03801">
    <property type="entry name" value="GT4_PimA-like"/>
    <property type="match status" value="1"/>
</dbReference>
<feature type="domain" description="Glycosyl transferase family 1" evidence="4">
    <location>
        <begin position="164"/>
        <end position="333"/>
    </location>
</feature>
<dbReference type="GO" id="GO:1901135">
    <property type="term" value="P:carbohydrate derivative metabolic process"/>
    <property type="evidence" value="ECO:0007669"/>
    <property type="project" value="UniProtKB-ARBA"/>
</dbReference>
<keyword evidence="6" id="KW-1185">Reference proteome</keyword>
<evidence type="ECO:0000313" key="5">
    <source>
        <dbReference type="EMBL" id="KMT65213.1"/>
    </source>
</evidence>
<comment type="caution">
    <text evidence="5">The sequence shown here is derived from an EMBL/GenBank/DDBJ whole genome shotgun (WGS) entry which is preliminary data.</text>
</comment>
<dbReference type="STRING" id="1513271.XM47_10255"/>
<evidence type="ECO:0000256" key="3">
    <source>
        <dbReference type="ARBA" id="ARBA00022679"/>
    </source>
</evidence>
<dbReference type="AlphaFoldDB" id="A0A0J8GWZ0"/>